<dbReference type="AlphaFoldDB" id="A0AA88AE80"/>
<dbReference type="InterPro" id="IPR032675">
    <property type="entry name" value="LRR_dom_sf"/>
</dbReference>
<proteinExistence type="predicted"/>
<keyword evidence="3" id="KW-1185">Reference proteome</keyword>
<organism evidence="2 3">
    <name type="scientific">Ficus carica</name>
    <name type="common">Common fig</name>
    <dbReference type="NCBI Taxonomy" id="3494"/>
    <lineage>
        <taxon>Eukaryota</taxon>
        <taxon>Viridiplantae</taxon>
        <taxon>Streptophyta</taxon>
        <taxon>Embryophyta</taxon>
        <taxon>Tracheophyta</taxon>
        <taxon>Spermatophyta</taxon>
        <taxon>Magnoliopsida</taxon>
        <taxon>eudicotyledons</taxon>
        <taxon>Gunneridae</taxon>
        <taxon>Pentapetalae</taxon>
        <taxon>rosids</taxon>
        <taxon>fabids</taxon>
        <taxon>Rosales</taxon>
        <taxon>Moraceae</taxon>
        <taxon>Ficeae</taxon>
        <taxon>Ficus</taxon>
    </lineage>
</organism>
<gene>
    <name evidence="2" type="ORF">TIFTF001_020676</name>
</gene>
<dbReference type="Proteomes" id="UP001187192">
    <property type="component" value="Unassembled WGS sequence"/>
</dbReference>
<dbReference type="Gene3D" id="3.80.10.10">
    <property type="entry name" value="Ribonuclease Inhibitor"/>
    <property type="match status" value="1"/>
</dbReference>
<name>A0AA88AE80_FICCA</name>
<evidence type="ECO:0000259" key="1">
    <source>
        <dbReference type="Pfam" id="PF24758"/>
    </source>
</evidence>
<reference evidence="2" key="1">
    <citation type="submission" date="2023-07" db="EMBL/GenBank/DDBJ databases">
        <title>draft genome sequence of fig (Ficus carica).</title>
        <authorList>
            <person name="Takahashi T."/>
            <person name="Nishimura K."/>
        </authorList>
    </citation>
    <scope>NUCLEOTIDE SEQUENCE</scope>
</reference>
<comment type="caution">
    <text evidence="2">The sequence shown here is derived from an EMBL/GenBank/DDBJ whole genome shotgun (WGS) entry which is preliminary data.</text>
</comment>
<dbReference type="InterPro" id="IPR053772">
    <property type="entry name" value="At1g61320/At1g61330-like"/>
</dbReference>
<accession>A0AA88AE80</accession>
<dbReference type="PANTHER" id="PTHR34145">
    <property type="entry name" value="OS02G0105600 PROTEIN"/>
    <property type="match status" value="1"/>
</dbReference>
<dbReference type="InterPro" id="IPR055411">
    <property type="entry name" value="LRR_FXL15/At3g58940/PEG3-like"/>
</dbReference>
<evidence type="ECO:0000313" key="3">
    <source>
        <dbReference type="Proteomes" id="UP001187192"/>
    </source>
</evidence>
<dbReference type="EMBL" id="BTGU01000038">
    <property type="protein sequence ID" value="GMN51527.1"/>
    <property type="molecule type" value="Genomic_DNA"/>
</dbReference>
<dbReference type="PANTHER" id="PTHR34145:SF28">
    <property type="entry name" value="F-BOX DOMAIN-CONTAINING PROTEIN"/>
    <property type="match status" value="1"/>
</dbReference>
<sequence length="261" mass="29312">MAENSTSSENYPILFSSRSSLFPPTKKPQELPFTPSVGATFSPHRPPSPTWGENDVVDDYVGFEFDLPFCVYGLKSLETLKLVSCNFDASTLKIFVSLRHLSLGWIELSASSVKDLVENCVSLESLSMKRCWNIGFIEIKGQGLRLESLTIDKCNVRIKEVALDFGIQSELGEVGPLLFETFGDFYAVKVLTVCSFVLQTIVSREEPLGLKSRLAVKHLILKTALHENELYGIRFFFNSCPLLETLTIDINPAKRIFEVRM</sequence>
<evidence type="ECO:0000313" key="2">
    <source>
        <dbReference type="EMBL" id="GMN51527.1"/>
    </source>
</evidence>
<protein>
    <recommendedName>
        <fullName evidence="1">F-box/LRR-repeat protein 15/At3g58940/PEG3-like LRR domain-containing protein</fullName>
    </recommendedName>
</protein>
<dbReference type="Pfam" id="PF24758">
    <property type="entry name" value="LRR_At5g56370"/>
    <property type="match status" value="1"/>
</dbReference>
<feature type="domain" description="F-box/LRR-repeat protein 15/At3g58940/PEG3-like LRR" evidence="1">
    <location>
        <begin position="64"/>
        <end position="154"/>
    </location>
</feature>
<dbReference type="SUPFAM" id="SSF52047">
    <property type="entry name" value="RNI-like"/>
    <property type="match status" value="1"/>
</dbReference>